<dbReference type="OrthoDB" id="10415107at2759"/>
<feature type="compositionally biased region" description="Basic residues" evidence="1">
    <location>
        <begin position="50"/>
        <end position="59"/>
    </location>
</feature>
<organism evidence="2 3">
    <name type="scientific">Symbiodinium necroappetens</name>
    <dbReference type="NCBI Taxonomy" id="1628268"/>
    <lineage>
        <taxon>Eukaryota</taxon>
        <taxon>Sar</taxon>
        <taxon>Alveolata</taxon>
        <taxon>Dinophyceae</taxon>
        <taxon>Suessiales</taxon>
        <taxon>Symbiodiniaceae</taxon>
        <taxon>Symbiodinium</taxon>
    </lineage>
</organism>
<dbReference type="AlphaFoldDB" id="A0A812VJT1"/>
<feature type="region of interest" description="Disordered" evidence="1">
    <location>
        <begin position="50"/>
        <end position="78"/>
    </location>
</feature>
<keyword evidence="3" id="KW-1185">Reference proteome</keyword>
<protein>
    <submittedName>
        <fullName evidence="2">Uncharacterized protein</fullName>
    </submittedName>
</protein>
<reference evidence="2" key="1">
    <citation type="submission" date="2021-02" db="EMBL/GenBank/DDBJ databases">
        <authorList>
            <person name="Dougan E. K."/>
            <person name="Rhodes N."/>
            <person name="Thang M."/>
            <person name="Chan C."/>
        </authorList>
    </citation>
    <scope>NUCLEOTIDE SEQUENCE</scope>
</reference>
<evidence type="ECO:0000313" key="2">
    <source>
        <dbReference type="EMBL" id="CAE7643041.1"/>
    </source>
</evidence>
<feature type="compositionally biased region" description="Polar residues" evidence="1">
    <location>
        <begin position="100"/>
        <end position="116"/>
    </location>
</feature>
<feature type="region of interest" description="Disordered" evidence="1">
    <location>
        <begin position="100"/>
        <end position="119"/>
    </location>
</feature>
<comment type="caution">
    <text evidence="2">The sequence shown here is derived from an EMBL/GenBank/DDBJ whole genome shotgun (WGS) entry which is preliminary data.</text>
</comment>
<name>A0A812VJT1_9DINO</name>
<sequence length="154" mass="17386">MACSPRAELQDPEASCSDGEEEISPWSLWCEEAEQGVWPRDFAFLLRSRSRSPRRRPGRLARSVEDAAPESPPRPTLELERPWRQVLSLAPFAHAAAQPSQQTATLLQEEGAQTQRISKETWRDERTPHAFGEGYEQKTFLATLTANPLLCKAE</sequence>
<accession>A0A812VJT1</accession>
<evidence type="ECO:0000313" key="3">
    <source>
        <dbReference type="Proteomes" id="UP000601435"/>
    </source>
</evidence>
<dbReference type="EMBL" id="CAJNJA010030409">
    <property type="protein sequence ID" value="CAE7643041.1"/>
    <property type="molecule type" value="Genomic_DNA"/>
</dbReference>
<feature type="region of interest" description="Disordered" evidence="1">
    <location>
        <begin position="1"/>
        <end position="21"/>
    </location>
</feature>
<evidence type="ECO:0000256" key="1">
    <source>
        <dbReference type="SAM" id="MobiDB-lite"/>
    </source>
</evidence>
<dbReference type="Proteomes" id="UP000601435">
    <property type="component" value="Unassembled WGS sequence"/>
</dbReference>
<proteinExistence type="predicted"/>
<gene>
    <name evidence="2" type="ORF">SNEC2469_LOCUS18171</name>
</gene>